<feature type="transmembrane region" description="Helical" evidence="1">
    <location>
        <begin position="52"/>
        <end position="72"/>
    </location>
</feature>
<reference evidence="2 3" key="2">
    <citation type="journal article" date="2023" name="Mol. Biol. Evol.">
        <title>Genomics of Secondarily Temperate Adaptation in the Only Non-Antarctic Icefish.</title>
        <authorList>
            <person name="Rivera-Colon A.G."/>
            <person name="Rayamajhi N."/>
            <person name="Minhas B.F."/>
            <person name="Madrigal G."/>
            <person name="Bilyk K.T."/>
            <person name="Yoon V."/>
            <person name="Hune M."/>
            <person name="Gregory S."/>
            <person name="Cheng C.H.C."/>
            <person name="Catchen J.M."/>
        </authorList>
    </citation>
    <scope>NUCLEOTIDE SEQUENCE [LARGE SCALE GENOMIC DNA]</scope>
    <source>
        <strain evidence="2">JMC-PN-2008</strain>
    </source>
</reference>
<reference evidence="2 3" key="1">
    <citation type="journal article" date="2023" name="Genes (Basel)">
        <title>Chromosome-Level Genome Assembly and Circadian Gene Repertoire of the Patagonia Blennie Eleginops maclovinus-The Closest Ancestral Proxy of Antarctic Cryonotothenioids.</title>
        <authorList>
            <person name="Cheng C.C."/>
            <person name="Rivera-Colon A.G."/>
            <person name="Minhas B.F."/>
            <person name="Wilson L."/>
            <person name="Rayamajhi N."/>
            <person name="Vargas-Chacoff L."/>
            <person name="Catchen J.M."/>
        </authorList>
    </citation>
    <scope>NUCLEOTIDE SEQUENCE [LARGE SCALE GENOMIC DNA]</scope>
    <source>
        <strain evidence="2">JMC-PN-2008</strain>
    </source>
</reference>
<proteinExistence type="predicted"/>
<keyword evidence="1" id="KW-0472">Membrane</keyword>
<protein>
    <submittedName>
        <fullName evidence="2">Uncharacterized protein</fullName>
    </submittedName>
</protein>
<name>A0AAN8AW18_ELEMC</name>
<dbReference type="AlphaFoldDB" id="A0AAN8AW18"/>
<evidence type="ECO:0000256" key="1">
    <source>
        <dbReference type="SAM" id="Phobius"/>
    </source>
</evidence>
<dbReference type="Proteomes" id="UP001346869">
    <property type="component" value="Unassembled WGS sequence"/>
</dbReference>
<organism evidence="2 3">
    <name type="scientific">Eleginops maclovinus</name>
    <name type="common">Patagonian blennie</name>
    <name type="synonym">Eleginus maclovinus</name>
    <dbReference type="NCBI Taxonomy" id="56733"/>
    <lineage>
        <taxon>Eukaryota</taxon>
        <taxon>Metazoa</taxon>
        <taxon>Chordata</taxon>
        <taxon>Craniata</taxon>
        <taxon>Vertebrata</taxon>
        <taxon>Euteleostomi</taxon>
        <taxon>Actinopterygii</taxon>
        <taxon>Neopterygii</taxon>
        <taxon>Teleostei</taxon>
        <taxon>Neoteleostei</taxon>
        <taxon>Acanthomorphata</taxon>
        <taxon>Eupercaria</taxon>
        <taxon>Perciformes</taxon>
        <taxon>Notothenioidei</taxon>
        <taxon>Eleginopidae</taxon>
        <taxon>Eleginops</taxon>
    </lineage>
</organism>
<accession>A0AAN8AW18</accession>
<evidence type="ECO:0000313" key="3">
    <source>
        <dbReference type="Proteomes" id="UP001346869"/>
    </source>
</evidence>
<keyword evidence="1" id="KW-1133">Transmembrane helix</keyword>
<comment type="caution">
    <text evidence="2">The sequence shown here is derived from an EMBL/GenBank/DDBJ whole genome shotgun (WGS) entry which is preliminary data.</text>
</comment>
<sequence length="80" mass="9131">MIFSSPAPTSPRMGGGENMGHLAQTCHMQKTQQDPLDVDPLFIRFLRTFKEVLKFVLFSYTVLFGALLLARWTTYFMVGK</sequence>
<evidence type="ECO:0000313" key="2">
    <source>
        <dbReference type="EMBL" id="KAK5871154.1"/>
    </source>
</evidence>
<dbReference type="EMBL" id="JAUZQC010000005">
    <property type="protein sequence ID" value="KAK5871154.1"/>
    <property type="molecule type" value="Genomic_DNA"/>
</dbReference>
<gene>
    <name evidence="2" type="ORF">PBY51_004049</name>
</gene>
<keyword evidence="1" id="KW-0812">Transmembrane</keyword>
<keyword evidence="3" id="KW-1185">Reference proteome</keyword>